<keyword evidence="1" id="KW-0732">Signal</keyword>
<dbReference type="InParanoid" id="A0A165JCP0"/>
<protein>
    <submittedName>
        <fullName evidence="2">Uncharacterized protein</fullName>
    </submittedName>
</protein>
<dbReference type="Proteomes" id="UP000076842">
    <property type="component" value="Unassembled WGS sequence"/>
</dbReference>
<dbReference type="AlphaFoldDB" id="A0A165JCP0"/>
<feature type="signal peptide" evidence="1">
    <location>
        <begin position="1"/>
        <end position="22"/>
    </location>
</feature>
<sequence length="81" mass="8683">MRPPHSTVTLLGLLALLSPAAALPVPFLFGELITQECDRLTSSSDADAGRIIRARFYPLRNGKSPFEEQPEEGVEALCSGG</sequence>
<evidence type="ECO:0000313" key="2">
    <source>
        <dbReference type="EMBL" id="KZT61664.1"/>
    </source>
</evidence>
<proteinExistence type="predicted"/>
<accession>A0A165JCP0</accession>
<organism evidence="2 3">
    <name type="scientific">Calocera cornea HHB12733</name>
    <dbReference type="NCBI Taxonomy" id="1353952"/>
    <lineage>
        <taxon>Eukaryota</taxon>
        <taxon>Fungi</taxon>
        <taxon>Dikarya</taxon>
        <taxon>Basidiomycota</taxon>
        <taxon>Agaricomycotina</taxon>
        <taxon>Dacrymycetes</taxon>
        <taxon>Dacrymycetales</taxon>
        <taxon>Dacrymycetaceae</taxon>
        <taxon>Calocera</taxon>
    </lineage>
</organism>
<feature type="chain" id="PRO_5007859943" evidence="1">
    <location>
        <begin position="23"/>
        <end position="81"/>
    </location>
</feature>
<evidence type="ECO:0000256" key="1">
    <source>
        <dbReference type="SAM" id="SignalP"/>
    </source>
</evidence>
<keyword evidence="3" id="KW-1185">Reference proteome</keyword>
<dbReference type="EMBL" id="KV423921">
    <property type="protein sequence ID" value="KZT61664.1"/>
    <property type="molecule type" value="Genomic_DNA"/>
</dbReference>
<reference evidence="2 3" key="1">
    <citation type="journal article" date="2016" name="Mol. Biol. Evol.">
        <title>Comparative Genomics of Early-Diverging Mushroom-Forming Fungi Provides Insights into the Origins of Lignocellulose Decay Capabilities.</title>
        <authorList>
            <person name="Nagy L.G."/>
            <person name="Riley R."/>
            <person name="Tritt A."/>
            <person name="Adam C."/>
            <person name="Daum C."/>
            <person name="Floudas D."/>
            <person name="Sun H."/>
            <person name="Yadav J.S."/>
            <person name="Pangilinan J."/>
            <person name="Larsson K.H."/>
            <person name="Matsuura K."/>
            <person name="Barry K."/>
            <person name="Labutti K."/>
            <person name="Kuo R."/>
            <person name="Ohm R.A."/>
            <person name="Bhattacharya S.S."/>
            <person name="Shirouzu T."/>
            <person name="Yoshinaga Y."/>
            <person name="Martin F.M."/>
            <person name="Grigoriev I.V."/>
            <person name="Hibbett D.S."/>
        </authorList>
    </citation>
    <scope>NUCLEOTIDE SEQUENCE [LARGE SCALE GENOMIC DNA]</scope>
    <source>
        <strain evidence="2 3">HHB12733</strain>
    </source>
</reference>
<evidence type="ECO:0000313" key="3">
    <source>
        <dbReference type="Proteomes" id="UP000076842"/>
    </source>
</evidence>
<name>A0A165JCP0_9BASI</name>
<gene>
    <name evidence="2" type="ORF">CALCODRAFT_479702</name>
</gene>